<reference evidence="1 2" key="1">
    <citation type="submission" date="2021-03" db="EMBL/GenBank/DDBJ databases">
        <title>Genomic Encyclopedia of Type Strains, Phase IV (KMG-IV): sequencing the most valuable type-strain genomes for metagenomic binning, comparative biology and taxonomic classification.</title>
        <authorList>
            <person name="Goeker M."/>
        </authorList>
    </citation>
    <scope>NUCLEOTIDE SEQUENCE [LARGE SCALE GENOMIC DNA]</scope>
    <source>
        <strain evidence="1 2">DSM 25609</strain>
    </source>
</reference>
<name>A0ABS4IL93_9BACI</name>
<accession>A0ABS4IL93</accession>
<sequence>MNKKKQFSFEEIFKQNERRVQYHLRQLRIQDPHQEFYQAHWGTDPEFPECNLSIKSILFLLQWK</sequence>
<evidence type="ECO:0000313" key="1">
    <source>
        <dbReference type="EMBL" id="MBP1971752.1"/>
    </source>
</evidence>
<organism evidence="1 2">
    <name type="scientific">Virgibacillus natechei</name>
    <dbReference type="NCBI Taxonomy" id="1216297"/>
    <lineage>
        <taxon>Bacteria</taxon>
        <taxon>Bacillati</taxon>
        <taxon>Bacillota</taxon>
        <taxon>Bacilli</taxon>
        <taxon>Bacillales</taxon>
        <taxon>Bacillaceae</taxon>
        <taxon>Virgibacillus</taxon>
    </lineage>
</organism>
<gene>
    <name evidence="1" type="ORF">J2Z83_003907</name>
</gene>
<evidence type="ECO:0000313" key="2">
    <source>
        <dbReference type="Proteomes" id="UP001519345"/>
    </source>
</evidence>
<proteinExistence type="predicted"/>
<protein>
    <submittedName>
        <fullName evidence="1">Uncharacterized protein</fullName>
    </submittedName>
</protein>
<dbReference type="EMBL" id="JAGGKX010000035">
    <property type="protein sequence ID" value="MBP1971752.1"/>
    <property type="molecule type" value="Genomic_DNA"/>
</dbReference>
<dbReference type="Proteomes" id="UP001519345">
    <property type="component" value="Unassembled WGS sequence"/>
</dbReference>
<comment type="caution">
    <text evidence="1">The sequence shown here is derived from an EMBL/GenBank/DDBJ whole genome shotgun (WGS) entry which is preliminary data.</text>
</comment>
<keyword evidence="2" id="KW-1185">Reference proteome</keyword>